<sequence>MMKKALRKYCVLYNRTQWDAFLPWIMMGYRLSRHTSLGGYSPYYLLYRRHPVVGMRIRDIVSEPIDLDSPVTSARILRDRAELFKTAMPMAFDNLLIAQHRDTERYAVVRSGDFKPKMKRFEEGDYVYLRQQSKDTMELAKGRIILRVKQLLGTGRLLPEGRSDGKTIKDHVENYLRRVGMYHTVTPWFPLSRDDFAQ</sequence>
<dbReference type="InterPro" id="IPR036397">
    <property type="entry name" value="RNaseH_sf"/>
</dbReference>
<dbReference type="EMBL" id="DF237340">
    <property type="protein sequence ID" value="GAQ87979.1"/>
    <property type="molecule type" value="Genomic_DNA"/>
</dbReference>
<gene>
    <name evidence="1" type="ORF">KFL_003910055</name>
</gene>
<name>A0A1Y1IEW2_KLENI</name>
<dbReference type="AlphaFoldDB" id="A0A1Y1IEW2"/>
<accession>A0A1Y1IEW2</accession>
<evidence type="ECO:0000313" key="2">
    <source>
        <dbReference type="Proteomes" id="UP000054558"/>
    </source>
</evidence>
<organism evidence="1 2">
    <name type="scientific">Klebsormidium nitens</name>
    <name type="common">Green alga</name>
    <name type="synonym">Ulothrix nitens</name>
    <dbReference type="NCBI Taxonomy" id="105231"/>
    <lineage>
        <taxon>Eukaryota</taxon>
        <taxon>Viridiplantae</taxon>
        <taxon>Streptophyta</taxon>
        <taxon>Klebsormidiophyceae</taxon>
        <taxon>Klebsormidiales</taxon>
        <taxon>Klebsormidiaceae</taxon>
        <taxon>Klebsormidium</taxon>
    </lineage>
</organism>
<proteinExistence type="predicted"/>
<dbReference type="InterPro" id="IPR012337">
    <property type="entry name" value="RNaseH-like_sf"/>
</dbReference>
<dbReference type="SUPFAM" id="SSF53098">
    <property type="entry name" value="Ribonuclease H-like"/>
    <property type="match status" value="1"/>
</dbReference>
<evidence type="ECO:0000313" key="1">
    <source>
        <dbReference type="EMBL" id="GAQ87979.1"/>
    </source>
</evidence>
<keyword evidence="2" id="KW-1185">Reference proteome</keyword>
<reference evidence="1 2" key="1">
    <citation type="journal article" date="2014" name="Nat. Commun.">
        <title>Klebsormidium flaccidum genome reveals primary factors for plant terrestrial adaptation.</title>
        <authorList>
            <person name="Hori K."/>
            <person name="Maruyama F."/>
            <person name="Fujisawa T."/>
            <person name="Togashi T."/>
            <person name="Yamamoto N."/>
            <person name="Seo M."/>
            <person name="Sato S."/>
            <person name="Yamada T."/>
            <person name="Mori H."/>
            <person name="Tajima N."/>
            <person name="Moriyama T."/>
            <person name="Ikeuchi M."/>
            <person name="Watanabe M."/>
            <person name="Wada H."/>
            <person name="Kobayashi K."/>
            <person name="Saito M."/>
            <person name="Masuda T."/>
            <person name="Sasaki-Sekimoto Y."/>
            <person name="Mashiguchi K."/>
            <person name="Awai K."/>
            <person name="Shimojima M."/>
            <person name="Masuda S."/>
            <person name="Iwai M."/>
            <person name="Nobusawa T."/>
            <person name="Narise T."/>
            <person name="Kondo S."/>
            <person name="Saito H."/>
            <person name="Sato R."/>
            <person name="Murakawa M."/>
            <person name="Ihara Y."/>
            <person name="Oshima-Yamada Y."/>
            <person name="Ohtaka K."/>
            <person name="Satoh M."/>
            <person name="Sonobe K."/>
            <person name="Ishii M."/>
            <person name="Ohtani R."/>
            <person name="Kanamori-Sato M."/>
            <person name="Honoki R."/>
            <person name="Miyazaki D."/>
            <person name="Mochizuki H."/>
            <person name="Umetsu J."/>
            <person name="Higashi K."/>
            <person name="Shibata D."/>
            <person name="Kamiya Y."/>
            <person name="Sato N."/>
            <person name="Nakamura Y."/>
            <person name="Tabata S."/>
            <person name="Ida S."/>
            <person name="Kurokawa K."/>
            <person name="Ohta H."/>
        </authorList>
    </citation>
    <scope>NUCLEOTIDE SEQUENCE [LARGE SCALE GENOMIC DNA]</scope>
    <source>
        <strain evidence="1 2">NIES-2285</strain>
    </source>
</reference>
<dbReference type="OMA" id="MGYRFTR"/>
<dbReference type="Gene3D" id="3.30.420.10">
    <property type="entry name" value="Ribonuclease H-like superfamily/Ribonuclease H"/>
    <property type="match status" value="1"/>
</dbReference>
<evidence type="ECO:0008006" key="3">
    <source>
        <dbReference type="Google" id="ProtNLM"/>
    </source>
</evidence>
<dbReference type="GO" id="GO:0003676">
    <property type="term" value="F:nucleic acid binding"/>
    <property type="evidence" value="ECO:0007669"/>
    <property type="project" value="InterPro"/>
</dbReference>
<protein>
    <recommendedName>
        <fullName evidence="3">Integrase catalytic domain-containing protein</fullName>
    </recommendedName>
</protein>
<dbReference type="Proteomes" id="UP000054558">
    <property type="component" value="Unassembled WGS sequence"/>
</dbReference>